<feature type="compositionally biased region" description="Basic and acidic residues" evidence="1">
    <location>
        <begin position="49"/>
        <end position="58"/>
    </location>
</feature>
<dbReference type="AlphaFoldDB" id="A0A0M3IVB1"/>
<reference evidence="3" key="1">
    <citation type="submission" date="2017-02" db="UniProtKB">
        <authorList>
            <consortium name="WormBaseParasite"/>
        </authorList>
    </citation>
    <scope>IDENTIFICATION</scope>
</reference>
<dbReference type="Proteomes" id="UP000036681">
    <property type="component" value="Unplaced"/>
</dbReference>
<accession>A0A0M3IVB1</accession>
<evidence type="ECO:0000313" key="2">
    <source>
        <dbReference type="Proteomes" id="UP000036681"/>
    </source>
</evidence>
<organism evidence="2 3">
    <name type="scientific">Ascaris lumbricoides</name>
    <name type="common">Giant roundworm</name>
    <dbReference type="NCBI Taxonomy" id="6252"/>
    <lineage>
        <taxon>Eukaryota</taxon>
        <taxon>Metazoa</taxon>
        <taxon>Ecdysozoa</taxon>
        <taxon>Nematoda</taxon>
        <taxon>Chromadorea</taxon>
        <taxon>Rhabditida</taxon>
        <taxon>Spirurina</taxon>
        <taxon>Ascaridomorpha</taxon>
        <taxon>Ascaridoidea</taxon>
        <taxon>Ascarididae</taxon>
        <taxon>Ascaris</taxon>
    </lineage>
</organism>
<name>A0A0M3IVB1_ASCLU</name>
<feature type="region of interest" description="Disordered" evidence="1">
    <location>
        <begin position="36"/>
        <end position="58"/>
    </location>
</feature>
<protein>
    <submittedName>
        <fullName evidence="3">Secreted protein</fullName>
    </submittedName>
</protein>
<proteinExistence type="predicted"/>
<sequence length="58" mass="6815">MPLNRHARMWSSWSRSCTLIAFLTRNGGRIPHERERNIFPRINDPSGSDLHEKIRKDG</sequence>
<evidence type="ECO:0000256" key="1">
    <source>
        <dbReference type="SAM" id="MobiDB-lite"/>
    </source>
</evidence>
<evidence type="ECO:0000313" key="3">
    <source>
        <dbReference type="WBParaSite" id="ALUE_0002268901-mRNA-1"/>
    </source>
</evidence>
<dbReference type="WBParaSite" id="ALUE_0002268901-mRNA-1">
    <property type="protein sequence ID" value="ALUE_0002268901-mRNA-1"/>
    <property type="gene ID" value="ALUE_0002268901"/>
</dbReference>
<keyword evidence="2" id="KW-1185">Reference proteome</keyword>